<feature type="compositionally biased region" description="Low complexity" evidence="1">
    <location>
        <begin position="175"/>
        <end position="187"/>
    </location>
</feature>
<evidence type="ECO:0000256" key="1">
    <source>
        <dbReference type="SAM" id="MobiDB-lite"/>
    </source>
</evidence>
<protein>
    <submittedName>
        <fullName evidence="3">Uncharacterized protein</fullName>
    </submittedName>
</protein>
<feature type="compositionally biased region" description="Polar residues" evidence="1">
    <location>
        <begin position="405"/>
        <end position="415"/>
    </location>
</feature>
<evidence type="ECO:0000313" key="4">
    <source>
        <dbReference type="Proteomes" id="UP000784294"/>
    </source>
</evidence>
<accession>A0A448WBN0</accession>
<organism evidence="3 4">
    <name type="scientific">Protopolystoma xenopodis</name>
    <dbReference type="NCBI Taxonomy" id="117903"/>
    <lineage>
        <taxon>Eukaryota</taxon>
        <taxon>Metazoa</taxon>
        <taxon>Spiralia</taxon>
        <taxon>Lophotrochozoa</taxon>
        <taxon>Platyhelminthes</taxon>
        <taxon>Monogenea</taxon>
        <taxon>Polyopisthocotylea</taxon>
        <taxon>Polystomatidea</taxon>
        <taxon>Polystomatidae</taxon>
        <taxon>Protopolystoma</taxon>
    </lineage>
</organism>
<feature type="compositionally biased region" description="Acidic residues" evidence="1">
    <location>
        <begin position="191"/>
        <end position="203"/>
    </location>
</feature>
<keyword evidence="2" id="KW-1133">Transmembrane helix</keyword>
<keyword evidence="4" id="KW-1185">Reference proteome</keyword>
<feature type="compositionally biased region" description="Polar residues" evidence="1">
    <location>
        <begin position="340"/>
        <end position="365"/>
    </location>
</feature>
<evidence type="ECO:0000256" key="2">
    <source>
        <dbReference type="SAM" id="Phobius"/>
    </source>
</evidence>
<gene>
    <name evidence="3" type="ORF">PXEA_LOCUS1247</name>
</gene>
<evidence type="ECO:0000313" key="3">
    <source>
        <dbReference type="EMBL" id="VEL07807.1"/>
    </source>
</evidence>
<reference evidence="3" key="1">
    <citation type="submission" date="2018-11" db="EMBL/GenBank/DDBJ databases">
        <authorList>
            <consortium name="Pathogen Informatics"/>
        </authorList>
    </citation>
    <scope>NUCLEOTIDE SEQUENCE</scope>
</reference>
<dbReference type="AlphaFoldDB" id="A0A448WBN0"/>
<keyword evidence="2" id="KW-0812">Transmembrane</keyword>
<feature type="compositionally biased region" description="Acidic residues" evidence="1">
    <location>
        <begin position="225"/>
        <end position="235"/>
    </location>
</feature>
<proteinExistence type="predicted"/>
<feature type="compositionally biased region" description="Low complexity" evidence="1">
    <location>
        <begin position="326"/>
        <end position="339"/>
    </location>
</feature>
<feature type="transmembrane region" description="Helical" evidence="2">
    <location>
        <begin position="44"/>
        <end position="65"/>
    </location>
</feature>
<name>A0A448WBN0_9PLAT</name>
<feature type="region of interest" description="Disordered" evidence="1">
    <location>
        <begin position="326"/>
        <end position="373"/>
    </location>
</feature>
<feature type="region of interest" description="Disordered" evidence="1">
    <location>
        <begin position="385"/>
        <end position="425"/>
    </location>
</feature>
<dbReference type="Proteomes" id="UP000784294">
    <property type="component" value="Unassembled WGS sequence"/>
</dbReference>
<keyword evidence="2" id="KW-0472">Membrane</keyword>
<comment type="caution">
    <text evidence="3">The sequence shown here is derived from an EMBL/GenBank/DDBJ whole genome shotgun (WGS) entry which is preliminary data.</text>
</comment>
<feature type="compositionally biased region" description="Polar residues" evidence="1">
    <location>
        <begin position="206"/>
        <end position="218"/>
    </location>
</feature>
<sequence>MSTTRLPDHLWWCHSLCSLLSSVRLLSSDPAHTLFSYPVNLSLYLHLCSTLSLFSTLLYHFLMLISTSRRQIGPFSRAGSGKPKSPEAKPRGMLWRLSRLKMATLSPPSWVLDLEAYSPRPTHSTPTSPAAGQAVLRLGFSIDTLLRPDSNPHPSLLGPEASARNRLAGCRYEATTTTTTTTTTTMTEAAVADEVDWTADTEEPVSATSRGDSSSSPALTLARYDDDDDDNDDEVSVSRPSQPSACLSPHGAANSLTTHRDEVDNKLVETVSEPKTALSAAAVVLMLNGLRESNSPPEAPLPEWLNREDSSVDPLLLLLLRQHYNQHQQQHQHRQQSQSKLAASSDGSNSTLPTWPTSLDGTESGRTGEPIVPFGQMGRVRVSTRPTVAEAKGTEAAEEVTTEASSNPMGSSEGCSASGRGKTSGLGFSSTGRLTLLGMAGRETIVGCHRERLFCCLLFRLRLSGLR</sequence>
<dbReference type="EMBL" id="CAAALY010002502">
    <property type="protein sequence ID" value="VEL07807.1"/>
    <property type="molecule type" value="Genomic_DNA"/>
</dbReference>
<feature type="region of interest" description="Disordered" evidence="1">
    <location>
        <begin position="173"/>
        <end position="261"/>
    </location>
</feature>